<feature type="transmembrane region" description="Helical" evidence="1">
    <location>
        <begin position="77"/>
        <end position="95"/>
    </location>
</feature>
<dbReference type="InterPro" id="IPR023616">
    <property type="entry name" value="Cyt_c_oxase-like_su1_dom"/>
</dbReference>
<feature type="transmembrane region" description="Helical" evidence="1">
    <location>
        <begin position="137"/>
        <end position="158"/>
    </location>
</feature>
<dbReference type="PROSITE" id="PS50855">
    <property type="entry name" value="COX1"/>
    <property type="match status" value="1"/>
</dbReference>
<comment type="caution">
    <text evidence="3">The sequence shown here is derived from an EMBL/GenBank/DDBJ whole genome shotgun (WGS) entry which is preliminary data.</text>
</comment>
<keyword evidence="4" id="KW-1185">Reference proteome</keyword>
<feature type="transmembrane region" description="Helical" evidence="1">
    <location>
        <begin position="354"/>
        <end position="373"/>
    </location>
</feature>
<proteinExistence type="predicted"/>
<feature type="transmembrane region" description="Helical" evidence="1">
    <location>
        <begin position="272"/>
        <end position="290"/>
    </location>
</feature>
<reference evidence="3 4" key="1">
    <citation type="submission" date="2022-06" db="EMBL/GenBank/DDBJ databases">
        <title>Endosaccharibacter gen. nov., sp. nov., endophytic bacteria isolated from sugarcane.</title>
        <authorList>
            <person name="Pitiwittayakul N."/>
            <person name="Yukphan P."/>
            <person name="Charoenyingcharoen P."/>
            <person name="Tanasupawat S."/>
        </authorList>
    </citation>
    <scope>NUCLEOTIDE SEQUENCE [LARGE SCALE GENOMIC DNA]</scope>
    <source>
        <strain evidence="3 4">KSS8</strain>
    </source>
</reference>
<feature type="transmembrane region" description="Helical" evidence="1">
    <location>
        <begin position="296"/>
        <end position="314"/>
    </location>
</feature>
<dbReference type="InterPro" id="IPR036927">
    <property type="entry name" value="Cyt_c_oxase-like_su1_sf"/>
</dbReference>
<accession>A0ABT1W7J0</accession>
<gene>
    <name evidence="3" type="ORF">NFI95_05010</name>
</gene>
<evidence type="ECO:0000313" key="4">
    <source>
        <dbReference type="Proteomes" id="UP001524587"/>
    </source>
</evidence>
<feature type="transmembrane region" description="Helical" evidence="1">
    <location>
        <begin position="178"/>
        <end position="198"/>
    </location>
</feature>
<dbReference type="Proteomes" id="UP001524587">
    <property type="component" value="Unassembled WGS sequence"/>
</dbReference>
<dbReference type="SUPFAM" id="SSF81442">
    <property type="entry name" value="Cytochrome c oxidase subunit I-like"/>
    <property type="match status" value="1"/>
</dbReference>
<feature type="transmembrane region" description="Helical" evidence="1">
    <location>
        <begin position="101"/>
        <end position="125"/>
    </location>
</feature>
<feature type="domain" description="Cytochrome oxidase subunit I profile" evidence="2">
    <location>
        <begin position="1"/>
        <end position="165"/>
    </location>
</feature>
<protein>
    <recommendedName>
        <fullName evidence="2">Cytochrome oxidase subunit I profile domain-containing protein</fullName>
    </recommendedName>
</protein>
<evidence type="ECO:0000259" key="2">
    <source>
        <dbReference type="PROSITE" id="PS50855"/>
    </source>
</evidence>
<dbReference type="RefSeq" id="WP_422863265.1">
    <property type="nucleotide sequence ID" value="NZ_JAMSKV010000003.1"/>
</dbReference>
<feature type="transmembrane region" description="Helical" evidence="1">
    <location>
        <begin position="205"/>
        <end position="227"/>
    </location>
</feature>
<dbReference type="EMBL" id="JAMSKV010000003">
    <property type="protein sequence ID" value="MCQ8277803.1"/>
    <property type="molecule type" value="Genomic_DNA"/>
</dbReference>
<feature type="transmembrane region" description="Helical" evidence="1">
    <location>
        <begin position="239"/>
        <end position="260"/>
    </location>
</feature>
<evidence type="ECO:0000256" key="1">
    <source>
        <dbReference type="SAM" id="Phobius"/>
    </source>
</evidence>
<keyword evidence="1" id="KW-0472">Membrane</keyword>
<feature type="transmembrane region" description="Helical" evidence="1">
    <location>
        <begin position="38"/>
        <end position="65"/>
    </location>
</feature>
<keyword evidence="1" id="KW-1133">Transmembrane helix</keyword>
<name>A0ABT1W7J0_9PROT</name>
<evidence type="ECO:0000313" key="3">
    <source>
        <dbReference type="EMBL" id="MCQ8277803.1"/>
    </source>
</evidence>
<keyword evidence="1" id="KW-0812">Transmembrane</keyword>
<sequence length="399" mass="40421">MFLSIGVLAGIVGALLSLMLEWPGLALSAPMIRGAADAHVPVLIFFAALPATLGGLGAIAAPSSVGARGSALPRLEYVGLVLFAASLLALLAAIFSPGVAVIAVSVNLLAFSTVLTGASLVVTVLNRSALPYRAVPFGGWSWLIAGAFAVCAAPVAAASFTMQLFSGVTPRAACDTSAWPALAVILCVLLGVVTDLLRPRLKGRVIALLASLLGAGMLAVFMGWSVSVLDGNRTTMVGPAIHALFLLMIAPFVVAWVPGLGGVASMTREERLAALFAGGMALLLPLGLTLEVLGVARHEAISLAVVFGLFAGVFRAKSRGPWRLIAVMLVEAQFGLLLAASLAVLLPVSPFLKSVGAATAALSIGVFAAGLLADSFGALRRSLAASRPAASSMAAGQIP</sequence>
<feature type="transmembrane region" description="Helical" evidence="1">
    <location>
        <begin position="326"/>
        <end position="348"/>
    </location>
</feature>
<dbReference type="Gene3D" id="1.20.210.10">
    <property type="entry name" value="Cytochrome c oxidase-like, subunit I domain"/>
    <property type="match status" value="1"/>
</dbReference>
<organism evidence="3 4">
    <name type="scientific">Endosaccharibacter trunci</name>
    <dbReference type="NCBI Taxonomy" id="2812733"/>
    <lineage>
        <taxon>Bacteria</taxon>
        <taxon>Pseudomonadati</taxon>
        <taxon>Pseudomonadota</taxon>
        <taxon>Alphaproteobacteria</taxon>
        <taxon>Acetobacterales</taxon>
        <taxon>Acetobacteraceae</taxon>
        <taxon>Endosaccharibacter</taxon>
    </lineage>
</organism>